<dbReference type="AlphaFoldDB" id="A0A375J3P3"/>
<dbReference type="RefSeq" id="WP_147311510.1">
    <property type="nucleotide sequence ID" value="NZ_LS483234.1"/>
</dbReference>
<dbReference type="EMBL" id="OVTA01000035">
    <property type="protein sequence ID" value="SPR99825.1"/>
    <property type="molecule type" value="Genomic_DNA"/>
</dbReference>
<keyword evidence="1" id="KW-1133">Transmembrane helix</keyword>
<feature type="transmembrane region" description="Helical" evidence="1">
    <location>
        <begin position="333"/>
        <end position="360"/>
    </location>
</feature>
<gene>
    <name evidence="2" type="ORF">CBM2634_B120035</name>
</gene>
<evidence type="ECO:0000313" key="3">
    <source>
        <dbReference type="Proteomes" id="UP000256805"/>
    </source>
</evidence>
<feature type="transmembrane region" description="Helical" evidence="1">
    <location>
        <begin position="97"/>
        <end position="119"/>
    </location>
</feature>
<name>A0A375J3P3_9BURK</name>
<organism evidence="2 3">
    <name type="scientific">Cupriavidus taiwanensis</name>
    <dbReference type="NCBI Taxonomy" id="164546"/>
    <lineage>
        <taxon>Bacteria</taxon>
        <taxon>Pseudomonadati</taxon>
        <taxon>Pseudomonadota</taxon>
        <taxon>Betaproteobacteria</taxon>
        <taxon>Burkholderiales</taxon>
        <taxon>Burkholderiaceae</taxon>
        <taxon>Cupriavidus</taxon>
    </lineage>
</organism>
<feature type="transmembrane region" description="Helical" evidence="1">
    <location>
        <begin position="68"/>
        <end position="91"/>
    </location>
</feature>
<sequence>MNGTGKYLKTQLLGLKCLPAESGAWGFLLPRGKERATHEPGAHEQVQDINPAYLTFVDSEMNVDGGMWLTIGIFISSYMLLGAITFLPPLLTRDTPLAVLAVVIGVFLLAIIGPAILVYRVVINPIKPPVVISRKARRVYVWRGEKAGWRALKIDSSYPFVFCSKLISTAGATTIYTLQLAELDANRAIVESAVLGPFSRIPDECGRQWEFIRRYMDATPDEVPSVLAQPPANDVRATLARMDRVGSSGLVSRDFRLKKSLFAWCYFSFHGIVSYWWLRAAAWLQCRGKYPEYSAAMAEAMTFDGPNPYRREPLSAVEEAAFEGRLTRLRIRWAIVGILSTLLWGGLWLAMASPMVAMWVG</sequence>
<evidence type="ECO:0000313" key="2">
    <source>
        <dbReference type="EMBL" id="SPR99825.1"/>
    </source>
</evidence>
<reference evidence="2 3" key="1">
    <citation type="submission" date="2018-01" db="EMBL/GenBank/DDBJ databases">
        <authorList>
            <person name="Gaut B.S."/>
            <person name="Morton B.R."/>
            <person name="Clegg M.T."/>
            <person name="Duvall M.R."/>
        </authorList>
    </citation>
    <scope>NUCLEOTIDE SEQUENCE [LARGE SCALE GENOMIC DNA]</scope>
    <source>
        <strain evidence="2">Cupriavidus taiwanensis cmp 52</strain>
    </source>
</reference>
<accession>A0A375J3P3</accession>
<proteinExistence type="predicted"/>
<evidence type="ECO:0000256" key="1">
    <source>
        <dbReference type="SAM" id="Phobius"/>
    </source>
</evidence>
<keyword evidence="1" id="KW-0812">Transmembrane</keyword>
<keyword evidence="1" id="KW-0472">Membrane</keyword>
<dbReference type="Proteomes" id="UP000256805">
    <property type="component" value="Unassembled WGS sequence"/>
</dbReference>
<protein>
    <submittedName>
        <fullName evidence="2">Uncharacterized protein</fullName>
    </submittedName>
</protein>